<dbReference type="InterPro" id="IPR043502">
    <property type="entry name" value="DNA/RNA_pol_sf"/>
</dbReference>
<dbReference type="SUPFAM" id="SSF56672">
    <property type="entry name" value="DNA/RNA polymerases"/>
    <property type="match status" value="1"/>
</dbReference>
<keyword evidence="4" id="KW-1185">Reference proteome</keyword>
<feature type="compositionally biased region" description="Low complexity" evidence="1">
    <location>
        <begin position="625"/>
        <end position="636"/>
    </location>
</feature>
<dbReference type="PANTHER" id="PTHR33116">
    <property type="entry name" value="REVERSE TRANSCRIPTASE ZINC-BINDING DOMAIN-CONTAINING PROTEIN-RELATED-RELATED"/>
    <property type="match status" value="1"/>
</dbReference>
<dbReference type="InterPro" id="IPR026960">
    <property type="entry name" value="RVT-Znf"/>
</dbReference>
<sequence length="647" mass="72158">MGFSAKWVSLIKACLDSATSSVLINGSPTKEFKVERGLRQGDPLSPFLFILAMEGLNYLINEEVKGGRFKPMLVGRNKVALSHLFYADDVIFIGEWSQSNLEAIFNILNIFKEWSGLQINSAKSNLFGWGIPAARVANLASVSGCKVGSTPFVYLGVPVGDNMRSIKAWEPIINKFKSRLSKWKANLLSIGGRMTLVSSVLGSLSTYFLSIFRIPKQVDIILEGLRAKFFWGSDDLKRRMHWVKWDIILASKKKGGLGIGSLDALNQALLLKWKWRLVSNKDQVWVNIIESIFHIDPLSARPYSSGGVWKFICKSSNYLHDNDIIPSSSFKKVIGRGDSTAFWTDIWLGELSLAYQFPRLFALEMKKECCIMERLGGTGCWMWRRPLRGGIESVQFDRLCALLNNQSLGVDDDSWQWNLDGESDFIVKNVRHRIDDHKLPSLPLSTRWNKWIPKKINICIWRLLLNRLPVRSNLIEKDIPIRDLGCVLCDSNFETSLHVFSRCPVFNALWRDIKNWLLIDGPSDVSPLELLDWVDKLVVSPRWLGGLALPCFGASRAGQSSSPNVVTFLQASQTSSLGSHGHVTSTGASRFVLTGYTGAVHTTNNSSGHSPSASPRVHPSAGCGVSSSVQSSQSQQPINVGRRNESL</sequence>
<proteinExistence type="predicted"/>
<dbReference type="AlphaFoldDB" id="A0AAP0D5N4"/>
<dbReference type="InterPro" id="IPR000477">
    <property type="entry name" value="RT_dom"/>
</dbReference>
<dbReference type="Pfam" id="PF13966">
    <property type="entry name" value="zf-RVT"/>
    <property type="match status" value="1"/>
</dbReference>
<accession>A0AAP0D5N4</accession>
<dbReference type="EMBL" id="JBCNJP010000017">
    <property type="protein sequence ID" value="KAK9065169.1"/>
    <property type="molecule type" value="Genomic_DNA"/>
</dbReference>
<organism evidence="3 4">
    <name type="scientific">Deinandra increscens subsp. villosa</name>
    <dbReference type="NCBI Taxonomy" id="3103831"/>
    <lineage>
        <taxon>Eukaryota</taxon>
        <taxon>Viridiplantae</taxon>
        <taxon>Streptophyta</taxon>
        <taxon>Embryophyta</taxon>
        <taxon>Tracheophyta</taxon>
        <taxon>Spermatophyta</taxon>
        <taxon>Magnoliopsida</taxon>
        <taxon>eudicotyledons</taxon>
        <taxon>Gunneridae</taxon>
        <taxon>Pentapetalae</taxon>
        <taxon>asterids</taxon>
        <taxon>campanulids</taxon>
        <taxon>Asterales</taxon>
        <taxon>Asteraceae</taxon>
        <taxon>Asteroideae</taxon>
        <taxon>Heliantheae alliance</taxon>
        <taxon>Madieae</taxon>
        <taxon>Madiinae</taxon>
        <taxon>Deinandra</taxon>
    </lineage>
</organism>
<dbReference type="PANTHER" id="PTHR33116:SF81">
    <property type="entry name" value="RNA-DIRECTED DNA POLYMERASE"/>
    <property type="match status" value="1"/>
</dbReference>
<gene>
    <name evidence="3" type="ORF">SSX86_016552</name>
</gene>
<name>A0AAP0D5N4_9ASTR</name>
<dbReference type="PROSITE" id="PS50878">
    <property type="entry name" value="RT_POL"/>
    <property type="match status" value="1"/>
</dbReference>
<feature type="region of interest" description="Disordered" evidence="1">
    <location>
        <begin position="602"/>
        <end position="647"/>
    </location>
</feature>
<dbReference type="Pfam" id="PF00078">
    <property type="entry name" value="RVT_1"/>
    <property type="match status" value="1"/>
</dbReference>
<feature type="compositionally biased region" description="Polar residues" evidence="1">
    <location>
        <begin position="602"/>
        <end position="613"/>
    </location>
</feature>
<evidence type="ECO:0000256" key="1">
    <source>
        <dbReference type="SAM" id="MobiDB-lite"/>
    </source>
</evidence>
<reference evidence="3 4" key="1">
    <citation type="submission" date="2024-04" db="EMBL/GenBank/DDBJ databases">
        <title>The reference genome of an endangered Asteraceae, Deinandra increscens subsp. villosa, native to the Central Coast of California.</title>
        <authorList>
            <person name="Guilliams M."/>
            <person name="Hasenstab-Lehman K."/>
            <person name="Meyer R."/>
            <person name="Mcevoy S."/>
        </authorList>
    </citation>
    <scope>NUCLEOTIDE SEQUENCE [LARGE SCALE GENOMIC DNA]</scope>
    <source>
        <tissue evidence="3">Leaf</tissue>
    </source>
</reference>
<dbReference type="Proteomes" id="UP001408789">
    <property type="component" value="Unassembled WGS sequence"/>
</dbReference>
<protein>
    <recommendedName>
        <fullName evidence="2">Reverse transcriptase domain-containing protein</fullName>
    </recommendedName>
</protein>
<evidence type="ECO:0000259" key="2">
    <source>
        <dbReference type="PROSITE" id="PS50878"/>
    </source>
</evidence>
<comment type="caution">
    <text evidence="3">The sequence shown here is derived from an EMBL/GenBank/DDBJ whole genome shotgun (WGS) entry which is preliminary data.</text>
</comment>
<evidence type="ECO:0000313" key="3">
    <source>
        <dbReference type="EMBL" id="KAK9065169.1"/>
    </source>
</evidence>
<feature type="domain" description="Reverse transcriptase" evidence="2">
    <location>
        <begin position="1"/>
        <end position="159"/>
    </location>
</feature>
<evidence type="ECO:0000313" key="4">
    <source>
        <dbReference type="Proteomes" id="UP001408789"/>
    </source>
</evidence>